<comment type="cofactor">
    <cofactor evidence="11">
        <name>Mg(2+)</name>
        <dbReference type="ChEBI" id="CHEBI:18420"/>
    </cofactor>
</comment>
<keyword evidence="6 11" id="KW-0460">Magnesium</keyword>
<feature type="domain" description="FMN-dependent dehydrogenase" evidence="12">
    <location>
        <begin position="169"/>
        <end position="324"/>
    </location>
</feature>
<feature type="binding site" evidence="11">
    <location>
        <begin position="260"/>
        <end position="262"/>
    </location>
    <ligand>
        <name>FMN</name>
        <dbReference type="ChEBI" id="CHEBI:58210"/>
    </ligand>
</feature>
<dbReference type="InterPro" id="IPR000262">
    <property type="entry name" value="FMN-dep_DH"/>
</dbReference>
<evidence type="ECO:0000313" key="13">
    <source>
        <dbReference type="EMBL" id="QSO50042.1"/>
    </source>
</evidence>
<dbReference type="AlphaFoldDB" id="A0A9X7Z8W1"/>
<evidence type="ECO:0000259" key="12">
    <source>
        <dbReference type="Pfam" id="PF01070"/>
    </source>
</evidence>
<accession>A0A9X7Z8W1</accession>
<dbReference type="HAMAP" id="MF_00354">
    <property type="entry name" value="Idi_2"/>
    <property type="match status" value="1"/>
</dbReference>
<feature type="binding site" evidence="11">
    <location>
        <begin position="64"/>
        <end position="66"/>
    </location>
    <ligand>
        <name>FMN</name>
        <dbReference type="ChEBI" id="CHEBI:58210"/>
    </ligand>
</feature>
<feature type="binding site" evidence="11">
    <location>
        <position position="185"/>
    </location>
    <ligand>
        <name>FMN</name>
        <dbReference type="ChEBI" id="CHEBI:58210"/>
    </ligand>
</feature>
<reference evidence="13 14" key="1">
    <citation type="submission" date="2021-02" db="EMBL/GenBank/DDBJ databases">
        <title>Alicyclobacillus curvatus sp. nov. and Alicyclobacillus mengziensis sp. nov., two acidophilic bacteria isolated from acid mine drainage.</title>
        <authorList>
            <person name="Huang Y."/>
        </authorList>
    </citation>
    <scope>NUCLEOTIDE SEQUENCE [LARGE SCALE GENOMIC DNA]</scope>
    <source>
        <strain evidence="13 14">S30H14</strain>
    </source>
</reference>
<keyword evidence="9 11" id="KW-0413">Isomerase</keyword>
<dbReference type="NCBIfam" id="TIGR02151">
    <property type="entry name" value="IPP_isom_2"/>
    <property type="match status" value="1"/>
</dbReference>
<dbReference type="CDD" id="cd02811">
    <property type="entry name" value="IDI-2_FMN"/>
    <property type="match status" value="1"/>
</dbReference>
<dbReference type="Proteomes" id="UP000663505">
    <property type="component" value="Chromosome"/>
</dbReference>
<evidence type="ECO:0000256" key="1">
    <source>
        <dbReference type="ARBA" id="ARBA00001917"/>
    </source>
</evidence>
<dbReference type="GO" id="GO:0010181">
    <property type="term" value="F:FMN binding"/>
    <property type="evidence" value="ECO:0007669"/>
    <property type="project" value="UniProtKB-UniRule"/>
</dbReference>
<dbReference type="SUPFAM" id="SSF51395">
    <property type="entry name" value="FMN-linked oxidoreductases"/>
    <property type="match status" value="1"/>
</dbReference>
<evidence type="ECO:0000313" key="14">
    <source>
        <dbReference type="Proteomes" id="UP000663505"/>
    </source>
</evidence>
<dbReference type="InterPro" id="IPR011179">
    <property type="entry name" value="IPdP_isomerase"/>
</dbReference>
<protein>
    <recommendedName>
        <fullName evidence="11">Isopentenyl-diphosphate delta-isomerase</fullName>
        <shortName evidence="11">IPP isomerase</shortName>
        <ecNumber evidence="11">5.3.3.2</ecNumber>
    </recommendedName>
    <alternativeName>
        <fullName evidence="11">Isopentenyl diphosphate:dimethylallyl diphosphate isomerase</fullName>
    </alternativeName>
    <alternativeName>
        <fullName evidence="11">Isopentenyl pyrophosphate isomerase</fullName>
    </alternativeName>
    <alternativeName>
        <fullName evidence="11">Type 2 isopentenyl diphosphate isomerase</fullName>
        <shortName evidence="11">IDI-2</shortName>
    </alternativeName>
</protein>
<feature type="binding site" evidence="11">
    <location>
        <position position="153"/>
    </location>
    <ligand>
        <name>substrate</name>
    </ligand>
</feature>
<evidence type="ECO:0000256" key="3">
    <source>
        <dbReference type="ARBA" id="ARBA00022630"/>
    </source>
</evidence>
<dbReference type="EMBL" id="CP071182">
    <property type="protein sequence ID" value="QSO50042.1"/>
    <property type="molecule type" value="Genomic_DNA"/>
</dbReference>
<evidence type="ECO:0000256" key="6">
    <source>
        <dbReference type="ARBA" id="ARBA00022842"/>
    </source>
</evidence>
<feature type="binding site" evidence="11">
    <location>
        <position position="210"/>
    </location>
    <ligand>
        <name>FMN</name>
        <dbReference type="ChEBI" id="CHEBI:58210"/>
    </ligand>
</feature>
<comment type="caution">
    <text evidence="11">Lacks conserved residue(s) required for the propagation of feature annotation.</text>
</comment>
<feature type="binding site" evidence="11">
    <location>
        <position position="215"/>
    </location>
    <ligand>
        <name>FMN</name>
        <dbReference type="ChEBI" id="CHEBI:58210"/>
    </ligand>
</feature>
<dbReference type="Pfam" id="PF01070">
    <property type="entry name" value="FMN_dh"/>
    <property type="match status" value="1"/>
</dbReference>
<evidence type="ECO:0000256" key="8">
    <source>
        <dbReference type="ARBA" id="ARBA00023229"/>
    </source>
</evidence>
<dbReference type="PANTHER" id="PTHR43665">
    <property type="entry name" value="ISOPENTENYL-DIPHOSPHATE DELTA-ISOMERASE"/>
    <property type="match status" value="1"/>
</dbReference>
<keyword evidence="5 11" id="KW-0479">Metal-binding</keyword>
<dbReference type="EC" id="5.3.3.2" evidence="11"/>
<comment type="catalytic activity">
    <reaction evidence="11">
        <text>isopentenyl diphosphate = dimethylallyl diphosphate</text>
        <dbReference type="Rhea" id="RHEA:23284"/>
        <dbReference type="ChEBI" id="CHEBI:57623"/>
        <dbReference type="ChEBI" id="CHEBI:128769"/>
        <dbReference type="EC" id="5.3.3.2"/>
    </reaction>
</comment>
<keyword evidence="2 11" id="KW-0963">Cytoplasm</keyword>
<evidence type="ECO:0000256" key="9">
    <source>
        <dbReference type="ARBA" id="ARBA00023235"/>
    </source>
</evidence>
<dbReference type="KEGG" id="afx:JZ786_21380"/>
<dbReference type="Gene3D" id="3.20.20.70">
    <property type="entry name" value="Aldolase class I"/>
    <property type="match status" value="1"/>
</dbReference>
<comment type="cofactor">
    <cofactor evidence="11">
        <name>NADPH</name>
        <dbReference type="ChEBI" id="CHEBI:57783"/>
    </cofactor>
</comment>
<dbReference type="InterPro" id="IPR013785">
    <property type="entry name" value="Aldolase_TIM"/>
</dbReference>
<dbReference type="GO" id="GO:0005737">
    <property type="term" value="C:cytoplasm"/>
    <property type="evidence" value="ECO:0007669"/>
    <property type="project" value="UniProtKB-SubCell"/>
</dbReference>
<dbReference type="GO" id="GO:0070402">
    <property type="term" value="F:NADPH binding"/>
    <property type="evidence" value="ECO:0007669"/>
    <property type="project" value="UniProtKB-UniRule"/>
</dbReference>
<gene>
    <name evidence="11" type="primary">fni</name>
    <name evidence="13" type="ORF">JZ786_21380</name>
</gene>
<keyword evidence="3 11" id="KW-0285">Flavoprotein</keyword>
<comment type="subunit">
    <text evidence="10 11">Homooctamer. Dimer of tetramers.</text>
</comment>
<keyword evidence="7 11" id="KW-0521">NADP</keyword>
<evidence type="ECO:0000256" key="4">
    <source>
        <dbReference type="ARBA" id="ARBA00022643"/>
    </source>
</evidence>
<evidence type="ECO:0000256" key="7">
    <source>
        <dbReference type="ARBA" id="ARBA00022857"/>
    </source>
</evidence>
<dbReference type="GO" id="GO:0004452">
    <property type="term" value="F:isopentenyl-diphosphate delta-isomerase activity"/>
    <property type="evidence" value="ECO:0007669"/>
    <property type="project" value="UniProtKB-UniRule"/>
</dbReference>
<name>A0A9X7Z8W1_9BACL</name>
<dbReference type="PIRSF" id="PIRSF003314">
    <property type="entry name" value="IPP_isomerase"/>
    <property type="match status" value="1"/>
</dbReference>
<organism evidence="13 14">
    <name type="scientific">Alicyclobacillus mengziensis</name>
    <dbReference type="NCBI Taxonomy" id="2931921"/>
    <lineage>
        <taxon>Bacteria</taxon>
        <taxon>Bacillati</taxon>
        <taxon>Bacillota</taxon>
        <taxon>Bacilli</taxon>
        <taxon>Bacillales</taxon>
        <taxon>Alicyclobacillaceae</taxon>
        <taxon>Alicyclobacillus</taxon>
    </lineage>
</organism>
<evidence type="ECO:0000256" key="2">
    <source>
        <dbReference type="ARBA" id="ARBA00022490"/>
    </source>
</evidence>
<comment type="subcellular location">
    <subcellularLocation>
        <location evidence="11">Cytoplasm</location>
    </subcellularLocation>
</comment>
<feature type="binding site" evidence="11">
    <location>
        <position position="94"/>
    </location>
    <ligand>
        <name>FMN</name>
        <dbReference type="ChEBI" id="CHEBI:58210"/>
    </ligand>
</feature>
<evidence type="ECO:0000256" key="11">
    <source>
        <dbReference type="HAMAP-Rule" id="MF_00354"/>
    </source>
</evidence>
<feature type="binding site" evidence="11">
    <location>
        <position position="154"/>
    </location>
    <ligand>
        <name>Mg(2+)</name>
        <dbReference type="ChEBI" id="CHEBI:18420"/>
    </ligand>
</feature>
<evidence type="ECO:0000256" key="10">
    <source>
        <dbReference type="ARBA" id="ARBA00025810"/>
    </source>
</evidence>
<keyword evidence="4 11" id="KW-0288">FMN</keyword>
<feature type="binding site" evidence="11">
    <location>
        <position position="123"/>
    </location>
    <ligand>
        <name>FMN</name>
        <dbReference type="ChEBI" id="CHEBI:58210"/>
    </ligand>
</feature>
<keyword evidence="8 11" id="KW-0414">Isoprene biosynthesis</keyword>
<proteinExistence type="inferred from homology"/>
<dbReference type="PANTHER" id="PTHR43665:SF1">
    <property type="entry name" value="ISOPENTENYL-DIPHOSPHATE DELTA-ISOMERASE"/>
    <property type="match status" value="1"/>
</dbReference>
<comment type="similarity">
    <text evidence="11">Belongs to the IPP isomerase type 2 family.</text>
</comment>
<feature type="binding site" evidence="11">
    <location>
        <begin position="281"/>
        <end position="282"/>
    </location>
    <ligand>
        <name>FMN</name>
        <dbReference type="ChEBI" id="CHEBI:58210"/>
    </ligand>
</feature>
<comment type="cofactor">
    <cofactor evidence="1 11">
        <name>FMN</name>
        <dbReference type="ChEBI" id="CHEBI:58210"/>
    </cofactor>
</comment>
<keyword evidence="14" id="KW-1185">Reference proteome</keyword>
<sequence length="357" mass="39228">MSMRKTRKAEHIDLAIQYNEQTKSEPWSDVRLVHHSLPELAYEQVDLSTLIANRNWPVPLYINAMTGGIQEAAHINRSLAEVAKKHGLAIAVGSQSAALSDPKVSDTYRIVREIMEDGVVLANVGANVAVDDALRAVDMLKADYLQLHLNFPQEIVMPEGDRDFRGVAQNIQRVVDASPVPVIVKEVGFGMSMEVYQSLADAGVRVVDVSGRGGTNFAWVESRRRKDKTSLFDDWGQTTAISLLEGQAFLERMQFLGSGGIRTALDMAKAISLGASAIGVAGPVLRLLYRGGKEAVETQVMTWLNGLRSVMLALGATSMRELQSVPVVVTGETRDWAELRGIDLNTVARRVRHRLRT</sequence>
<dbReference type="GO" id="GO:0000287">
    <property type="term" value="F:magnesium ion binding"/>
    <property type="evidence" value="ECO:0007669"/>
    <property type="project" value="UniProtKB-UniRule"/>
</dbReference>
<evidence type="ECO:0000256" key="5">
    <source>
        <dbReference type="ARBA" id="ARBA00022723"/>
    </source>
</evidence>
<dbReference type="GO" id="GO:0016491">
    <property type="term" value="F:oxidoreductase activity"/>
    <property type="evidence" value="ECO:0007669"/>
    <property type="project" value="InterPro"/>
</dbReference>
<comment type="function">
    <text evidence="11">Involved in the biosynthesis of isoprenoids. Catalyzes the 1,3-allylic rearrangement of the homoallylic substrate isopentenyl (IPP) to its allylic isomer, dimethylallyl diphosphate (DMAPP).</text>
</comment>
<dbReference type="GO" id="GO:0008299">
    <property type="term" value="P:isoprenoid biosynthetic process"/>
    <property type="evidence" value="ECO:0007669"/>
    <property type="project" value="UniProtKB-UniRule"/>
</dbReference>
<feature type="binding site" evidence="11">
    <location>
        <begin position="7"/>
        <end position="8"/>
    </location>
    <ligand>
        <name>substrate</name>
    </ligand>
</feature>